<dbReference type="Proteomes" id="UP001165685">
    <property type="component" value="Unassembled WGS sequence"/>
</dbReference>
<name>A0ABT4TSI6_9ACTN</name>
<evidence type="ECO:0000259" key="2">
    <source>
        <dbReference type="Pfam" id="PF00501"/>
    </source>
</evidence>
<accession>A0ABT4TSI6</accession>
<evidence type="ECO:0000259" key="3">
    <source>
        <dbReference type="Pfam" id="PF13193"/>
    </source>
</evidence>
<dbReference type="InterPro" id="IPR000873">
    <property type="entry name" value="AMP-dep_synth/lig_dom"/>
</dbReference>
<keyword evidence="5" id="KW-1185">Reference proteome</keyword>
<dbReference type="Pfam" id="PF13193">
    <property type="entry name" value="AMP-binding_C"/>
    <property type="match status" value="1"/>
</dbReference>
<evidence type="ECO:0000256" key="1">
    <source>
        <dbReference type="SAM" id="MobiDB-lite"/>
    </source>
</evidence>
<dbReference type="PANTHER" id="PTHR43767">
    <property type="entry name" value="LONG-CHAIN-FATTY-ACID--COA LIGASE"/>
    <property type="match status" value="1"/>
</dbReference>
<dbReference type="InterPro" id="IPR042099">
    <property type="entry name" value="ANL_N_sf"/>
</dbReference>
<dbReference type="Gene3D" id="3.30.300.30">
    <property type="match status" value="1"/>
</dbReference>
<organism evidence="4 5">
    <name type="scientific">Nocardiopsis suaedae</name>
    <dbReference type="NCBI Taxonomy" id="3018444"/>
    <lineage>
        <taxon>Bacteria</taxon>
        <taxon>Bacillati</taxon>
        <taxon>Actinomycetota</taxon>
        <taxon>Actinomycetes</taxon>
        <taxon>Streptosporangiales</taxon>
        <taxon>Nocardiopsidaceae</taxon>
        <taxon>Nocardiopsis</taxon>
    </lineage>
</organism>
<feature type="domain" description="AMP-dependent synthetase/ligase" evidence="2">
    <location>
        <begin position="9"/>
        <end position="355"/>
    </location>
</feature>
<dbReference type="Pfam" id="PF00501">
    <property type="entry name" value="AMP-binding"/>
    <property type="match status" value="1"/>
</dbReference>
<dbReference type="PROSITE" id="PS00455">
    <property type="entry name" value="AMP_BINDING"/>
    <property type="match status" value="1"/>
</dbReference>
<dbReference type="NCBIfam" id="NF005863">
    <property type="entry name" value="PRK07798.1"/>
    <property type="match status" value="1"/>
</dbReference>
<gene>
    <name evidence="4" type="ORF">O4U47_24270</name>
</gene>
<feature type="region of interest" description="Disordered" evidence="1">
    <location>
        <begin position="501"/>
        <end position="532"/>
    </location>
</feature>
<dbReference type="PANTHER" id="PTHR43767:SF10">
    <property type="entry name" value="SURFACTIN SYNTHASE SUBUNIT 1"/>
    <property type="match status" value="1"/>
</dbReference>
<dbReference type="InterPro" id="IPR050237">
    <property type="entry name" value="ATP-dep_AMP-bd_enzyme"/>
</dbReference>
<feature type="domain" description="AMP-binding enzyme C-terminal" evidence="3">
    <location>
        <begin position="429"/>
        <end position="505"/>
    </location>
</feature>
<dbReference type="SUPFAM" id="SSF56801">
    <property type="entry name" value="Acetyl-CoA synthetase-like"/>
    <property type="match status" value="1"/>
</dbReference>
<dbReference type="InterPro" id="IPR045851">
    <property type="entry name" value="AMP-bd_C_sf"/>
</dbReference>
<protein>
    <submittedName>
        <fullName evidence="4">AMP-binding protein</fullName>
    </submittedName>
</protein>
<dbReference type="Gene3D" id="3.40.50.12780">
    <property type="entry name" value="N-terminal domain of ligase-like"/>
    <property type="match status" value="1"/>
</dbReference>
<comment type="caution">
    <text evidence="4">The sequence shown here is derived from an EMBL/GenBank/DDBJ whole genome shotgun (WGS) entry which is preliminary data.</text>
</comment>
<dbReference type="EMBL" id="JAQFWP010000059">
    <property type="protein sequence ID" value="MDA2807648.1"/>
    <property type="molecule type" value="Genomic_DNA"/>
</dbReference>
<feature type="compositionally biased region" description="Low complexity" evidence="1">
    <location>
        <begin position="511"/>
        <end position="522"/>
    </location>
</feature>
<proteinExistence type="predicted"/>
<reference evidence="4" key="1">
    <citation type="submission" date="2023-01" db="EMBL/GenBank/DDBJ databases">
        <title>Draft genome sequence of Nocardiopsis sp. LSu2-4 isolated from halophytes.</title>
        <authorList>
            <person name="Duangmal K."/>
            <person name="Chantavorakit T."/>
        </authorList>
    </citation>
    <scope>NUCLEOTIDE SEQUENCE</scope>
    <source>
        <strain evidence="4">LSu2-4</strain>
    </source>
</reference>
<dbReference type="RefSeq" id="WP_270680275.1">
    <property type="nucleotide sequence ID" value="NZ_JAQFWP010000059.1"/>
</dbReference>
<dbReference type="InterPro" id="IPR020845">
    <property type="entry name" value="AMP-binding_CS"/>
</dbReference>
<evidence type="ECO:0000313" key="5">
    <source>
        <dbReference type="Proteomes" id="UP001165685"/>
    </source>
</evidence>
<dbReference type="InterPro" id="IPR025110">
    <property type="entry name" value="AMP-bd_C"/>
</dbReference>
<sequence>MEFNLADLFEGVAARVPDRTALACGDDRRTYAELDARATRLARHLAAAGVRPGDRVAQYLYNGPHYVEALLAALKIRAVPVNVNYRYVSGELRSLLADADPAALVHDAVFDARVAGAASAAPSLRCTVRVPDGYEEALAAAPDGPPLPARSGDDLYIIYTGGTTGMPKGVMWRQEDLFFAGHGGGDPGGEPAASPGQAVDRAAATEGVVMLPAAPLMHGAAQLAAFITFWAGGTLVLVPSFDAAEVLRAVERERVLTMNIVGDAMAAPLAEEIERGAYDLSSLLVVSSTGAILSGSVRERLERALPGRTVMDNYGSTETGLVAWGVAGSVPETGLRYRFEDDRITVLGAGLRPVAPGSGEVGTVARAGRVPLGYFNDPDKTAAVFVEVDGVRHTLTGDMATVEADGTVVLHGRGSVCVNTGGEKVYPEEVEAVLKGAPGVGDAVVVGVPDPRYGERVAAVVAAPDGAPPPAPEHLDAHVRARLAGYKAPRLYRIVPRVQRSPSGKADYRWARAAAAEGRGPAPFQPRKDAPP</sequence>
<evidence type="ECO:0000313" key="4">
    <source>
        <dbReference type="EMBL" id="MDA2807648.1"/>
    </source>
</evidence>